<organism evidence="1 2">
    <name type="scientific">Dactylonectria macrodidyma</name>
    <dbReference type="NCBI Taxonomy" id="307937"/>
    <lineage>
        <taxon>Eukaryota</taxon>
        <taxon>Fungi</taxon>
        <taxon>Dikarya</taxon>
        <taxon>Ascomycota</taxon>
        <taxon>Pezizomycotina</taxon>
        <taxon>Sordariomycetes</taxon>
        <taxon>Hypocreomycetidae</taxon>
        <taxon>Hypocreales</taxon>
        <taxon>Nectriaceae</taxon>
        <taxon>Dactylonectria</taxon>
    </lineage>
</organism>
<evidence type="ECO:0000313" key="2">
    <source>
        <dbReference type="Proteomes" id="UP000738349"/>
    </source>
</evidence>
<comment type="caution">
    <text evidence="1">The sequence shown here is derived from an EMBL/GenBank/DDBJ whole genome shotgun (WGS) entry which is preliminary data.</text>
</comment>
<dbReference type="OrthoDB" id="5085461at2759"/>
<protein>
    <submittedName>
        <fullName evidence="1">Uncharacterized protein</fullName>
    </submittedName>
</protein>
<name>A0A9P9FTN6_9HYPO</name>
<reference evidence="1" key="1">
    <citation type="journal article" date="2021" name="Nat. Commun.">
        <title>Genetic determinants of endophytism in the Arabidopsis root mycobiome.</title>
        <authorList>
            <person name="Mesny F."/>
            <person name="Miyauchi S."/>
            <person name="Thiergart T."/>
            <person name="Pickel B."/>
            <person name="Atanasova L."/>
            <person name="Karlsson M."/>
            <person name="Huettel B."/>
            <person name="Barry K.W."/>
            <person name="Haridas S."/>
            <person name="Chen C."/>
            <person name="Bauer D."/>
            <person name="Andreopoulos W."/>
            <person name="Pangilinan J."/>
            <person name="LaButti K."/>
            <person name="Riley R."/>
            <person name="Lipzen A."/>
            <person name="Clum A."/>
            <person name="Drula E."/>
            <person name="Henrissat B."/>
            <person name="Kohler A."/>
            <person name="Grigoriev I.V."/>
            <person name="Martin F.M."/>
            <person name="Hacquard S."/>
        </authorList>
    </citation>
    <scope>NUCLEOTIDE SEQUENCE</scope>
    <source>
        <strain evidence="1">MPI-CAGE-AT-0147</strain>
    </source>
</reference>
<sequence>MPTENDTVRKYVQYLGLFNAITSLKEAVNVPSISGLTRKYRIAAERLHSFARLCLGAFPKRYVLAGARKAS</sequence>
<proteinExistence type="predicted"/>
<gene>
    <name evidence="1" type="ORF">EDB81DRAFT_633805</name>
</gene>
<dbReference type="EMBL" id="JAGMUV010000001">
    <property type="protein sequence ID" value="KAH7176265.1"/>
    <property type="molecule type" value="Genomic_DNA"/>
</dbReference>
<dbReference type="Proteomes" id="UP000738349">
    <property type="component" value="Unassembled WGS sequence"/>
</dbReference>
<dbReference type="AlphaFoldDB" id="A0A9P9FTN6"/>
<keyword evidence="2" id="KW-1185">Reference proteome</keyword>
<evidence type="ECO:0000313" key="1">
    <source>
        <dbReference type="EMBL" id="KAH7176265.1"/>
    </source>
</evidence>
<accession>A0A9P9FTN6</accession>